<feature type="transmembrane region" description="Helical" evidence="6">
    <location>
        <begin position="230"/>
        <end position="252"/>
    </location>
</feature>
<dbReference type="AlphaFoldDB" id="A0A067PND9"/>
<comment type="similarity">
    <text evidence="2">Belongs to the archaeal/bacterial/fungal opsin family.</text>
</comment>
<dbReference type="InterPro" id="IPR043476">
    <property type="entry name" value="Yro2-like_7TM"/>
</dbReference>
<keyword evidence="5 6" id="KW-0472">Membrane</keyword>
<proteinExistence type="inferred from homology"/>
<organism evidence="7 8">
    <name type="scientific">Jaapia argillacea MUCL 33604</name>
    <dbReference type="NCBI Taxonomy" id="933084"/>
    <lineage>
        <taxon>Eukaryota</taxon>
        <taxon>Fungi</taxon>
        <taxon>Dikarya</taxon>
        <taxon>Basidiomycota</taxon>
        <taxon>Agaricomycotina</taxon>
        <taxon>Agaricomycetes</taxon>
        <taxon>Agaricomycetidae</taxon>
        <taxon>Jaapiales</taxon>
        <taxon>Jaapiaceae</taxon>
        <taxon>Jaapia</taxon>
    </lineage>
</organism>
<dbReference type="SMART" id="SM01021">
    <property type="entry name" value="Bac_rhodopsin"/>
    <property type="match status" value="1"/>
</dbReference>
<keyword evidence="4 6" id="KW-1133">Transmembrane helix</keyword>
<evidence type="ECO:0000256" key="2">
    <source>
        <dbReference type="ARBA" id="ARBA00008130"/>
    </source>
</evidence>
<keyword evidence="3 6" id="KW-0812">Transmembrane</keyword>
<dbReference type="FunCoup" id="A0A067PND9">
    <property type="interactions" value="103"/>
</dbReference>
<gene>
    <name evidence="7" type="ORF">JAAARDRAFT_48226</name>
</gene>
<feature type="transmembrane region" description="Helical" evidence="6">
    <location>
        <begin position="107"/>
        <end position="126"/>
    </location>
</feature>
<evidence type="ECO:0000256" key="1">
    <source>
        <dbReference type="ARBA" id="ARBA00004141"/>
    </source>
</evidence>
<dbReference type="InterPro" id="IPR001425">
    <property type="entry name" value="Arc/bac/fun_rhodopsins"/>
</dbReference>
<reference evidence="8" key="1">
    <citation type="journal article" date="2014" name="Proc. Natl. Acad. Sci. U.S.A.">
        <title>Extensive sampling of basidiomycete genomes demonstrates inadequacy of the white-rot/brown-rot paradigm for wood decay fungi.</title>
        <authorList>
            <person name="Riley R."/>
            <person name="Salamov A.A."/>
            <person name="Brown D.W."/>
            <person name="Nagy L.G."/>
            <person name="Floudas D."/>
            <person name="Held B.W."/>
            <person name="Levasseur A."/>
            <person name="Lombard V."/>
            <person name="Morin E."/>
            <person name="Otillar R."/>
            <person name="Lindquist E.A."/>
            <person name="Sun H."/>
            <person name="LaButti K.M."/>
            <person name="Schmutz J."/>
            <person name="Jabbour D."/>
            <person name="Luo H."/>
            <person name="Baker S.E."/>
            <person name="Pisabarro A.G."/>
            <person name="Walton J.D."/>
            <person name="Blanchette R.A."/>
            <person name="Henrissat B."/>
            <person name="Martin F."/>
            <person name="Cullen D."/>
            <person name="Hibbett D.S."/>
            <person name="Grigoriev I.V."/>
        </authorList>
    </citation>
    <scope>NUCLEOTIDE SEQUENCE [LARGE SCALE GENOMIC DNA]</scope>
    <source>
        <strain evidence="8">MUCL 33604</strain>
    </source>
</reference>
<dbReference type="SUPFAM" id="SSF81321">
    <property type="entry name" value="Family A G protein-coupled receptor-like"/>
    <property type="match status" value="1"/>
</dbReference>
<dbReference type="FunFam" id="1.20.1070.10:FF:000160">
    <property type="entry name" value="Related to Opsin-1"/>
    <property type="match status" value="1"/>
</dbReference>
<evidence type="ECO:0000313" key="7">
    <source>
        <dbReference type="EMBL" id="KDQ56309.1"/>
    </source>
</evidence>
<dbReference type="PANTHER" id="PTHR28286">
    <property type="match status" value="1"/>
</dbReference>
<evidence type="ECO:0000256" key="5">
    <source>
        <dbReference type="ARBA" id="ARBA00023136"/>
    </source>
</evidence>
<dbReference type="Proteomes" id="UP000027265">
    <property type="component" value="Unassembled WGS sequence"/>
</dbReference>
<evidence type="ECO:0000256" key="4">
    <source>
        <dbReference type="ARBA" id="ARBA00022989"/>
    </source>
</evidence>
<dbReference type="EMBL" id="KL197722">
    <property type="protein sequence ID" value="KDQ56309.1"/>
    <property type="molecule type" value="Genomic_DNA"/>
</dbReference>
<dbReference type="HOGENOM" id="CLU_054785_2_1_1"/>
<accession>A0A067PND9</accession>
<feature type="transmembrane region" description="Helical" evidence="6">
    <location>
        <begin position="138"/>
        <end position="155"/>
    </location>
</feature>
<dbReference type="GO" id="GO:0005783">
    <property type="term" value="C:endoplasmic reticulum"/>
    <property type="evidence" value="ECO:0007669"/>
    <property type="project" value="TreeGrafter"/>
</dbReference>
<evidence type="ECO:0000256" key="6">
    <source>
        <dbReference type="SAM" id="Phobius"/>
    </source>
</evidence>
<sequence>MNAPRDGGSIAHNPPNAQIHISQHGTDWLWAVFAVMVFRKVNLVPSDLVFIAWSFTRPKGQRVFHQLPVVILTVASIAYFSMASDLGATPIVAEWSRLGGGTRQIWYVRYIQWFINAPLLLLEVLLTSGLSLSDIATAVFMVTVTVVCGLVGALVESTYKWGYFTMGATALLYVITVFLVIAPRTTFAAGSRVRTTYIYSAGWLSLIFILYPICWGLSEGGNKIKPTSEMVFYGILDLMAGPFFLAAFLFGLSGVDYAAFGLESGRLTDYRRFSSENGHRTEKTTQPAPVASA</sequence>
<dbReference type="CDD" id="cd15239">
    <property type="entry name" value="7tm_YRO2_fungal-like"/>
    <property type="match status" value="1"/>
</dbReference>
<dbReference type="PRINTS" id="PR00251">
    <property type="entry name" value="BACTRLOPSIN"/>
</dbReference>
<dbReference type="InParanoid" id="A0A067PND9"/>
<protein>
    <recommendedName>
        <fullName evidence="9">Heat shock protein 30</fullName>
    </recommendedName>
</protein>
<feature type="transmembrane region" description="Helical" evidence="6">
    <location>
        <begin position="67"/>
        <end position="87"/>
    </location>
</feature>
<comment type="subcellular location">
    <subcellularLocation>
        <location evidence="1">Membrane</location>
        <topology evidence="1">Multi-pass membrane protein</topology>
    </subcellularLocation>
</comment>
<evidence type="ECO:0008006" key="9">
    <source>
        <dbReference type="Google" id="ProtNLM"/>
    </source>
</evidence>
<keyword evidence="8" id="KW-1185">Reference proteome</keyword>
<dbReference type="Gene3D" id="1.20.1070.10">
    <property type="entry name" value="Rhodopsin 7-helix transmembrane proteins"/>
    <property type="match status" value="1"/>
</dbReference>
<evidence type="ECO:0000256" key="3">
    <source>
        <dbReference type="ARBA" id="ARBA00022692"/>
    </source>
</evidence>
<name>A0A067PND9_9AGAM</name>
<dbReference type="OrthoDB" id="536545at2759"/>
<evidence type="ECO:0000313" key="8">
    <source>
        <dbReference type="Proteomes" id="UP000027265"/>
    </source>
</evidence>
<dbReference type="GO" id="GO:0005886">
    <property type="term" value="C:plasma membrane"/>
    <property type="evidence" value="ECO:0007669"/>
    <property type="project" value="TreeGrafter"/>
</dbReference>
<feature type="transmembrane region" description="Helical" evidence="6">
    <location>
        <begin position="161"/>
        <end position="184"/>
    </location>
</feature>
<feature type="transmembrane region" description="Helical" evidence="6">
    <location>
        <begin position="196"/>
        <end position="218"/>
    </location>
</feature>
<dbReference type="PANTHER" id="PTHR28286:SF1">
    <property type="entry name" value="30 KDA HEAT SHOCK PROTEIN-RELATED"/>
    <property type="match status" value="1"/>
</dbReference>
<dbReference type="Pfam" id="PF01036">
    <property type="entry name" value="Bac_rhodopsin"/>
    <property type="match status" value="1"/>
</dbReference>